<accession>T1I2L5</accession>
<dbReference type="EnsemblMetazoa" id="RPRC010534-RA">
    <property type="protein sequence ID" value="RPRC010534-PA"/>
    <property type="gene ID" value="RPRC010534"/>
</dbReference>
<dbReference type="InterPro" id="IPR006578">
    <property type="entry name" value="MADF-dom"/>
</dbReference>
<dbReference type="AlphaFoldDB" id="T1I2L5"/>
<dbReference type="SMART" id="SM00595">
    <property type="entry name" value="MADF"/>
    <property type="match status" value="1"/>
</dbReference>
<name>T1I2L5_RHOPR</name>
<dbReference type="Pfam" id="PF10545">
    <property type="entry name" value="MADF_DNA_bdg"/>
    <property type="match status" value="1"/>
</dbReference>
<reference evidence="1" key="1">
    <citation type="submission" date="2015-05" db="UniProtKB">
        <authorList>
            <consortium name="EnsemblMetazoa"/>
        </authorList>
    </citation>
    <scope>IDENTIFICATION</scope>
</reference>
<proteinExistence type="predicted"/>
<evidence type="ECO:0000313" key="2">
    <source>
        <dbReference type="Proteomes" id="UP000015103"/>
    </source>
</evidence>
<keyword evidence="2" id="KW-1185">Reference proteome</keyword>
<protein>
    <submittedName>
        <fullName evidence="1">MADF domain-containing protein</fullName>
    </submittedName>
</protein>
<dbReference type="VEuPathDB" id="VectorBase:RPRC010534"/>
<dbReference type="PROSITE" id="PS51029">
    <property type="entry name" value="MADF"/>
    <property type="match status" value="1"/>
</dbReference>
<evidence type="ECO:0000313" key="1">
    <source>
        <dbReference type="EnsemblMetazoa" id="RPRC010534-PA"/>
    </source>
</evidence>
<dbReference type="Proteomes" id="UP000015103">
    <property type="component" value="Unassembled WGS sequence"/>
</dbReference>
<sequence>MEELTVEWCESPDNELLDISDKSASDNVLKRFIQVYESFPELWNTASPSYHNKYKRNLALANLLIIYKEIKPDAKVADVRKKINTLRSNCRREINKVKASMQSSGSLENVYKPTSWVFYALKFLHNTECPVTFIEEEESEGRFRTFVE</sequence>
<dbReference type="PANTHER" id="PTHR21505:SF8">
    <property type="entry name" value="DPT-YFP REPRESSOR BY OVEREXPRESSION, ISOFORM D-RELATED"/>
    <property type="match status" value="1"/>
</dbReference>
<dbReference type="InParanoid" id="T1I2L5"/>
<dbReference type="PANTHER" id="PTHR21505">
    <property type="entry name" value="MADF DOMAIN-CONTAINING PROTEIN-RELATED"/>
    <property type="match status" value="1"/>
</dbReference>
<dbReference type="OMA" id="NCRREIN"/>
<organism evidence="1 2">
    <name type="scientific">Rhodnius prolixus</name>
    <name type="common">Triatomid bug</name>
    <dbReference type="NCBI Taxonomy" id="13249"/>
    <lineage>
        <taxon>Eukaryota</taxon>
        <taxon>Metazoa</taxon>
        <taxon>Ecdysozoa</taxon>
        <taxon>Arthropoda</taxon>
        <taxon>Hexapoda</taxon>
        <taxon>Insecta</taxon>
        <taxon>Pterygota</taxon>
        <taxon>Neoptera</taxon>
        <taxon>Paraneoptera</taxon>
        <taxon>Hemiptera</taxon>
        <taxon>Heteroptera</taxon>
        <taxon>Panheteroptera</taxon>
        <taxon>Cimicomorpha</taxon>
        <taxon>Reduviidae</taxon>
        <taxon>Triatominae</taxon>
        <taxon>Rhodnius</taxon>
    </lineage>
</organism>
<dbReference type="HOGENOM" id="CLU_1761029_0_0_1"/>
<dbReference type="EMBL" id="ACPB03026197">
    <property type="status" value="NOT_ANNOTATED_CDS"/>
    <property type="molecule type" value="Genomic_DNA"/>
</dbReference>